<dbReference type="InterPro" id="IPR043502">
    <property type="entry name" value="DNA/RNA_pol_sf"/>
</dbReference>
<reference evidence="3 4" key="1">
    <citation type="journal article" date="2018" name="PLoS Genet.">
        <title>Population sequencing reveals clonal diversity and ancestral inbreeding in the grapevine cultivar Chardonnay.</title>
        <authorList>
            <person name="Roach M.J."/>
            <person name="Johnson D.L."/>
            <person name="Bohlmann J."/>
            <person name="van Vuuren H.J."/>
            <person name="Jones S.J."/>
            <person name="Pretorius I.S."/>
            <person name="Schmidt S.A."/>
            <person name="Borneman A.R."/>
        </authorList>
    </citation>
    <scope>NUCLEOTIDE SEQUENCE [LARGE SCALE GENOMIC DNA]</scope>
    <source>
        <strain evidence="4">cv. Chardonnay</strain>
        <tissue evidence="3">Leaf</tissue>
    </source>
</reference>
<dbReference type="PANTHER" id="PTHR33116:SF78">
    <property type="entry name" value="OS12G0587133 PROTEIN"/>
    <property type="match status" value="1"/>
</dbReference>
<dbReference type="InterPro" id="IPR036691">
    <property type="entry name" value="Endo/exonu/phosph_ase_sf"/>
</dbReference>
<feature type="domain" description="Reverse transcriptase" evidence="2">
    <location>
        <begin position="915"/>
        <end position="1183"/>
    </location>
</feature>
<name>A0A438DB48_VITVI</name>
<feature type="region of interest" description="Disordered" evidence="1">
    <location>
        <begin position="239"/>
        <end position="295"/>
    </location>
</feature>
<dbReference type="Gene3D" id="3.60.10.10">
    <property type="entry name" value="Endonuclease/exonuclease/phosphatase"/>
    <property type="match status" value="1"/>
</dbReference>
<dbReference type="Pfam" id="PF00078">
    <property type="entry name" value="RVT_1"/>
    <property type="match status" value="1"/>
</dbReference>
<sequence length="1512" mass="169461">MMENENLSTEACVEEKEPPKLVNGNEESAELSASPLKDEEGGGLVGGWNLLVSKLKSLGVSPFQWKGALPQALPNRGVDRASIPLRVCPAPRDAVWLEVDKESLVRNEEMLGEKSFRGRSFHLEKWKPSVGCLEEHNGDTRLVWVKILGLPLHLWGRSLFKRFGDSCGRFVAVDENTAERRNLKWARILIETRDWHHPSSLQVVAGSSCFALQLWWEEEPRISTVLPFHGLGAWKRKDDEVSHSRAEGSVGFPPSSSAPSQPEKLPPQPEKLPPQPEKLSPPVLGRDDASDKSKSTAHQALACDLDLGLGLDASAHLDLARPFGPGLGKAHSSASLGNTYIPLVPASPSDLGLGTPTCSPHRRRGSPVESPQLEALSHLEVTSANDLPPTVEGRNPQGMLLPPPPPLSGMLSSPSSTPFLVTGSERERGCSGQSDPTSRETEETPIPLSLMLRDGSTVVLRPDPPNFAAKQKDHTTISPREEVWSEEEISNLFHFSKVLECLSKDTREKKVDQGRGKEPKTRFGLPFGDEGVRQEVSCSSGTTESWRTWSEKEDFWEELSAIRGLWEDPWCLGGDFNAVRFPEERRNSLRLTTEMRRFSEVIGELGLKDLPLAGGPFTWIGGLNSQAASRLDRFLFSDQWEDHFSAITQAALPRLISDHSPIVLQAGGFSSGKSPFRFENMWLKIDGFQDLVRSWWNGYSVEGYSSHCIAEKLKALKKDLKNWNKEVIGNVSLNRAEAFSRLQRWETRENDSPLTASEVEAKNLALEDYKKWALLEETSWRQKSREIWLKEGDKNTKYFHKMANARARKNFLSKIRINEVTLSSSDDLKEGVCRAYKSLLSEPGDWRPNINGLNFKELGEGLASNLEVVFSEEEIYADLSSCCGDKAPGLDDFTMAFWLFCWDVVKSEILELFREFHLHGTFQRSLNSTFLLLIPKKEGAEDLRDFRPISLVGSVYKLLAKVLANRLKSVMGEVISDSQQAFVHGRQILDAVLIANEALDSRLKDNAPGLLLKLDIEKAFDHVNWNFLIDVMSRMGFGHKWINWMKWCWSTATFSILINGCPTGFFRSSRGLRQGDPLSPYLFLFAMEALSQLLSRARNEGFISGFKVGGRGREGLIVSHLLFANDTLIFCDADAVQLQYLSWTFMWFEAISGLKVNLSKSEAIPVGECPPMESLVSILGCKIGCLPTSYLGLPLGAPYKSTSAWDAVEERFRKRLSLWKRQYLSKGGRLTLLKSTLSSLPTYFLSLFVIPKRVCARLEKIQRDFLWGGGALENKPHLVCWKVICAAKKDGGLGIRNLAIFNKAFLGKWLWRFANENESLWKQIISSKYDLQDGGWCSKGVRDRYGVGVWKAIRNGWENFRSHSRFLVGDGTRVKFWKDLWCENQSLEEAFPILFNLSVNKEGLVAEAWEEDGAGGSWGPRFNRHLNDWEVGEVENLLSKLHPLAIRRGVDDSLRWKANKNGTFSVKCFYSSLSMGINHPFPAILSGRLGLQPGLVSLVGRRLGTDYSPLIA</sequence>
<evidence type="ECO:0000313" key="3">
    <source>
        <dbReference type="EMBL" id="RVW32682.1"/>
    </source>
</evidence>
<feature type="region of interest" description="Disordered" evidence="1">
    <location>
        <begin position="1"/>
        <end position="38"/>
    </location>
</feature>
<proteinExistence type="predicted"/>
<gene>
    <name evidence="3" type="primary">YTX2_343</name>
    <name evidence="3" type="ORF">CK203_076541</name>
</gene>
<feature type="compositionally biased region" description="Basic and acidic residues" evidence="1">
    <location>
        <begin position="285"/>
        <end position="294"/>
    </location>
</feature>
<feature type="region of interest" description="Disordered" evidence="1">
    <location>
        <begin position="384"/>
        <end position="443"/>
    </location>
</feature>
<accession>A0A438DB48</accession>
<dbReference type="InterPro" id="IPR000477">
    <property type="entry name" value="RT_dom"/>
</dbReference>
<evidence type="ECO:0000313" key="4">
    <source>
        <dbReference type="Proteomes" id="UP000288805"/>
    </source>
</evidence>
<feature type="compositionally biased region" description="Pro residues" evidence="1">
    <location>
        <begin position="264"/>
        <end position="276"/>
    </location>
</feature>
<evidence type="ECO:0000256" key="1">
    <source>
        <dbReference type="SAM" id="MobiDB-lite"/>
    </source>
</evidence>
<dbReference type="SUPFAM" id="SSF56672">
    <property type="entry name" value="DNA/RNA polymerases"/>
    <property type="match status" value="1"/>
</dbReference>
<comment type="caution">
    <text evidence="3">The sequence shown here is derived from an EMBL/GenBank/DDBJ whole genome shotgun (WGS) entry which is preliminary data.</text>
</comment>
<dbReference type="CDD" id="cd01650">
    <property type="entry name" value="RT_nLTR_like"/>
    <property type="match status" value="1"/>
</dbReference>
<dbReference type="Proteomes" id="UP000288805">
    <property type="component" value="Unassembled WGS sequence"/>
</dbReference>
<protein>
    <submittedName>
        <fullName evidence="3">Transposon TX1 uncharacterized 149 kDa protein</fullName>
    </submittedName>
</protein>
<feature type="region of interest" description="Disordered" evidence="1">
    <location>
        <begin position="346"/>
        <end position="369"/>
    </location>
</feature>
<dbReference type="PANTHER" id="PTHR33116">
    <property type="entry name" value="REVERSE TRANSCRIPTASE ZINC-BINDING DOMAIN-CONTAINING PROTEIN-RELATED-RELATED"/>
    <property type="match status" value="1"/>
</dbReference>
<dbReference type="SUPFAM" id="SSF56219">
    <property type="entry name" value="DNase I-like"/>
    <property type="match status" value="1"/>
</dbReference>
<dbReference type="EMBL" id="QGNW01001711">
    <property type="protein sequence ID" value="RVW32682.1"/>
    <property type="molecule type" value="Genomic_DNA"/>
</dbReference>
<organism evidence="3 4">
    <name type="scientific">Vitis vinifera</name>
    <name type="common">Grape</name>
    <dbReference type="NCBI Taxonomy" id="29760"/>
    <lineage>
        <taxon>Eukaryota</taxon>
        <taxon>Viridiplantae</taxon>
        <taxon>Streptophyta</taxon>
        <taxon>Embryophyta</taxon>
        <taxon>Tracheophyta</taxon>
        <taxon>Spermatophyta</taxon>
        <taxon>Magnoliopsida</taxon>
        <taxon>eudicotyledons</taxon>
        <taxon>Gunneridae</taxon>
        <taxon>Pentapetalae</taxon>
        <taxon>rosids</taxon>
        <taxon>Vitales</taxon>
        <taxon>Vitaceae</taxon>
        <taxon>Viteae</taxon>
        <taxon>Vitis</taxon>
    </lineage>
</organism>
<dbReference type="PROSITE" id="PS50878">
    <property type="entry name" value="RT_POL"/>
    <property type="match status" value="1"/>
</dbReference>
<evidence type="ECO:0000259" key="2">
    <source>
        <dbReference type="PROSITE" id="PS50878"/>
    </source>
</evidence>